<evidence type="ECO:0000313" key="3">
    <source>
        <dbReference type="Proteomes" id="UP000249254"/>
    </source>
</evidence>
<reference evidence="3" key="1">
    <citation type="submission" date="2018-05" db="EMBL/GenBank/DDBJ databases">
        <authorList>
            <person name="Li X."/>
        </authorList>
    </citation>
    <scope>NUCLEOTIDE SEQUENCE [LARGE SCALE GENOMIC DNA]</scope>
    <source>
        <strain evidence="3">LX32</strain>
    </source>
</reference>
<sequence>MDERSGAPQRRPWQGSLTLKPAGRFAAAPIAEALQDHEQYLIGRTASAARPKTLFPKRSDPEWETGEVVVKRVSWIVWIAAGLFCIEVGLNALRYLLPGFTGPEFIMHNPMAYPWLFVHAGCGAVALLIGPLQFLPLLRARGPRLHRWLGRGYMVACLASGAAGVILAPGSTAGPVAVAGFGSAAVISLFCAVQAWRMAMARRFDEHREWVIRSFALIFAAVTLRIWLPASQFAHLDFMESYRAISFLGWVPNLIVAEFYIDRAATRRGRRVVREPISA</sequence>
<feature type="transmembrane region" description="Helical" evidence="1">
    <location>
        <begin position="116"/>
        <end position="138"/>
    </location>
</feature>
<organism evidence="2 3">
    <name type="scientific">Phenylobacterium soli</name>
    <dbReference type="NCBI Taxonomy" id="2170551"/>
    <lineage>
        <taxon>Bacteria</taxon>
        <taxon>Pseudomonadati</taxon>
        <taxon>Pseudomonadota</taxon>
        <taxon>Alphaproteobacteria</taxon>
        <taxon>Caulobacterales</taxon>
        <taxon>Caulobacteraceae</taxon>
        <taxon>Phenylobacterium</taxon>
    </lineage>
</organism>
<gene>
    <name evidence="2" type="ORF">DJ017_16900</name>
</gene>
<dbReference type="Pfam" id="PF10067">
    <property type="entry name" value="DUF2306"/>
    <property type="match status" value="1"/>
</dbReference>
<keyword evidence="1" id="KW-0472">Membrane</keyword>
<comment type="caution">
    <text evidence="2">The sequence shown here is derived from an EMBL/GenBank/DDBJ whole genome shotgun (WGS) entry which is preliminary data.</text>
</comment>
<name>A0A328AT07_9CAUL</name>
<proteinExistence type="predicted"/>
<dbReference type="AlphaFoldDB" id="A0A328AT07"/>
<feature type="transmembrane region" description="Helical" evidence="1">
    <location>
        <begin position="242"/>
        <end position="261"/>
    </location>
</feature>
<keyword evidence="1" id="KW-0812">Transmembrane</keyword>
<keyword evidence="3" id="KW-1185">Reference proteome</keyword>
<protein>
    <submittedName>
        <fullName evidence="2">DUF2306 domain-containing protein</fullName>
    </submittedName>
</protein>
<evidence type="ECO:0000256" key="1">
    <source>
        <dbReference type="SAM" id="Phobius"/>
    </source>
</evidence>
<dbReference type="InterPro" id="IPR018750">
    <property type="entry name" value="DUF2306_membrane"/>
</dbReference>
<dbReference type="OrthoDB" id="8759010at2"/>
<feature type="transmembrane region" description="Helical" evidence="1">
    <location>
        <begin position="176"/>
        <end position="198"/>
    </location>
</feature>
<dbReference type="EMBL" id="QFYQ01000001">
    <property type="protein sequence ID" value="RAK56068.1"/>
    <property type="molecule type" value="Genomic_DNA"/>
</dbReference>
<feature type="transmembrane region" description="Helical" evidence="1">
    <location>
        <begin position="210"/>
        <end position="230"/>
    </location>
</feature>
<feature type="transmembrane region" description="Helical" evidence="1">
    <location>
        <begin position="150"/>
        <end position="170"/>
    </location>
</feature>
<evidence type="ECO:0000313" key="2">
    <source>
        <dbReference type="EMBL" id="RAK56068.1"/>
    </source>
</evidence>
<feature type="transmembrane region" description="Helical" evidence="1">
    <location>
        <begin position="75"/>
        <end position="96"/>
    </location>
</feature>
<dbReference type="Proteomes" id="UP000249254">
    <property type="component" value="Unassembled WGS sequence"/>
</dbReference>
<keyword evidence="1" id="KW-1133">Transmembrane helix</keyword>
<accession>A0A328AT07</accession>